<reference evidence="1" key="1">
    <citation type="journal article" date="2015" name="Nature">
        <title>Complex archaea that bridge the gap between prokaryotes and eukaryotes.</title>
        <authorList>
            <person name="Spang A."/>
            <person name="Saw J.H."/>
            <person name="Jorgensen S.L."/>
            <person name="Zaremba-Niedzwiedzka K."/>
            <person name="Martijn J."/>
            <person name="Lind A.E."/>
            <person name="van Eijk R."/>
            <person name="Schleper C."/>
            <person name="Guy L."/>
            <person name="Ettema T.J."/>
        </authorList>
    </citation>
    <scope>NUCLEOTIDE SEQUENCE</scope>
</reference>
<protein>
    <recommendedName>
        <fullName evidence="2">SprT-like domain-containing protein</fullName>
    </recommendedName>
</protein>
<organism evidence="1">
    <name type="scientific">marine sediment metagenome</name>
    <dbReference type="NCBI Taxonomy" id="412755"/>
    <lineage>
        <taxon>unclassified sequences</taxon>
        <taxon>metagenomes</taxon>
        <taxon>ecological metagenomes</taxon>
    </lineage>
</organism>
<sequence>MKRVLHSPKDRDEIYQRFLAYVEEWRKRLILREWEVNIHLKTEGETTGATARCVPKYHLVVINFTLPDDVESCWSDEEIEDTAIHELIHVLIASWDDLWQRTHKKPLPFRMLNMLTLLEEQLCDRLTTGFLRTKYPRRKALKLTD</sequence>
<evidence type="ECO:0008006" key="2">
    <source>
        <dbReference type="Google" id="ProtNLM"/>
    </source>
</evidence>
<name>A0A0F9EKM4_9ZZZZ</name>
<comment type="caution">
    <text evidence="1">The sequence shown here is derived from an EMBL/GenBank/DDBJ whole genome shotgun (WGS) entry which is preliminary data.</text>
</comment>
<gene>
    <name evidence="1" type="ORF">LCGC14_2062520</name>
</gene>
<proteinExistence type="predicted"/>
<evidence type="ECO:0000313" key="1">
    <source>
        <dbReference type="EMBL" id="KKL74673.1"/>
    </source>
</evidence>
<dbReference type="AlphaFoldDB" id="A0A0F9EKM4"/>
<accession>A0A0F9EKM4</accession>
<dbReference type="EMBL" id="LAZR01024576">
    <property type="protein sequence ID" value="KKL74673.1"/>
    <property type="molecule type" value="Genomic_DNA"/>
</dbReference>